<dbReference type="EMBL" id="SRRH01000119">
    <property type="protein sequence ID" value="KAG6298606.1"/>
    <property type="molecule type" value="Genomic_DNA"/>
</dbReference>
<reference evidence="1 2" key="1">
    <citation type="journal article" date="2020" name="bioRxiv">
        <title>Whole genome comparisons of ergot fungi reveals the divergence and evolution of species within the genus Claviceps are the result of varying mechanisms driving genome evolution and host range expansion.</title>
        <authorList>
            <person name="Wyka S.A."/>
            <person name="Mondo S.J."/>
            <person name="Liu M."/>
            <person name="Dettman J."/>
            <person name="Nalam V."/>
            <person name="Broders K.D."/>
        </authorList>
    </citation>
    <scope>NUCLEOTIDE SEQUENCE [LARGE SCALE GENOMIC DNA]</scope>
    <source>
        <strain evidence="1 2">Clav52</strain>
    </source>
</reference>
<evidence type="ECO:0000313" key="2">
    <source>
        <dbReference type="Proteomes" id="UP000707071"/>
    </source>
</evidence>
<keyword evidence="2" id="KW-1185">Reference proteome</keyword>
<comment type="caution">
    <text evidence="1">The sequence shown here is derived from an EMBL/GenBank/DDBJ whole genome shotgun (WGS) entry which is preliminary data.</text>
</comment>
<protein>
    <submittedName>
        <fullName evidence="1">Uncharacterized protein</fullName>
    </submittedName>
</protein>
<organism evidence="1 2">
    <name type="scientific">Claviceps aff. purpurea</name>
    <dbReference type="NCBI Taxonomy" id="1967640"/>
    <lineage>
        <taxon>Eukaryota</taxon>
        <taxon>Fungi</taxon>
        <taxon>Dikarya</taxon>
        <taxon>Ascomycota</taxon>
        <taxon>Pezizomycotina</taxon>
        <taxon>Sordariomycetes</taxon>
        <taxon>Hypocreomycetidae</taxon>
        <taxon>Hypocreales</taxon>
        <taxon>Clavicipitaceae</taxon>
        <taxon>Claviceps</taxon>
    </lineage>
</organism>
<sequence length="330" mass="36837">MSADPVEMLTARLSNVLTENHDLKVRVKALEDRMQSVLYMLNTEKERDRGTIRPPFSGSFGNPPSVSERLVTNIDEDASETVQTPSMICFPTEESFSRNLADMPMYRATSVSGTTKLSSATSATGYTNAKSVWGAALSSTLIAMVRYYCIRTGTDNLFLDEGKIMKTCIYLAPILYEMSHKSLPAVKSPTTKYMSSSISKSTAESWYQMTATQDGRDCLTVIETMIKNARKMPEVLSLPLSSIVPYVVFPVVKKREDGSACFRISKKIKLRNSPGQWEVWCSLLKSSALIRYAKWRAYGNSAATSAANMMSYMKITELVDKENLDKFKLT</sequence>
<gene>
    <name evidence="1" type="ORF">E4U09_000653</name>
</gene>
<dbReference type="Proteomes" id="UP000707071">
    <property type="component" value="Unassembled WGS sequence"/>
</dbReference>
<evidence type="ECO:0000313" key="1">
    <source>
        <dbReference type="EMBL" id="KAG6298606.1"/>
    </source>
</evidence>
<proteinExistence type="predicted"/>
<name>A0A9P7U762_9HYPO</name>
<dbReference type="AlphaFoldDB" id="A0A9P7U762"/>
<accession>A0A9P7U762</accession>